<evidence type="ECO:0000313" key="2">
    <source>
        <dbReference type="EMBL" id="PIC52766.1"/>
    </source>
</evidence>
<proteinExistence type="predicted"/>
<dbReference type="OrthoDB" id="5865697at2759"/>
<feature type="region of interest" description="Disordered" evidence="1">
    <location>
        <begin position="432"/>
        <end position="459"/>
    </location>
</feature>
<comment type="caution">
    <text evidence="2">The sequence shown here is derived from an EMBL/GenBank/DDBJ whole genome shotgun (WGS) entry which is preliminary data.</text>
</comment>
<dbReference type="PANTHER" id="PTHR36945">
    <property type="entry name" value="HIGH INCIDENCE OF MALES (INCREASED X CHROMOSOME LOSS)-RELATED-RELATED"/>
    <property type="match status" value="1"/>
</dbReference>
<dbReference type="PANTHER" id="PTHR36945:SF2">
    <property type="entry name" value="C2H2-TYPE DOMAIN-CONTAINING PROTEIN"/>
    <property type="match status" value="1"/>
</dbReference>
<protein>
    <recommendedName>
        <fullName evidence="4">C2H2-type domain-containing protein</fullName>
    </recommendedName>
</protein>
<name>A0A2G5VME7_9PELO</name>
<accession>A0A2G5VME7</accession>
<gene>
    <name evidence="2" type="primary">Cnig_chr_I.g2739</name>
    <name evidence="2" type="ORF">B9Z55_002739</name>
</gene>
<evidence type="ECO:0000256" key="1">
    <source>
        <dbReference type="SAM" id="MobiDB-lite"/>
    </source>
</evidence>
<organism evidence="2 3">
    <name type="scientific">Caenorhabditis nigoni</name>
    <dbReference type="NCBI Taxonomy" id="1611254"/>
    <lineage>
        <taxon>Eukaryota</taxon>
        <taxon>Metazoa</taxon>
        <taxon>Ecdysozoa</taxon>
        <taxon>Nematoda</taxon>
        <taxon>Chromadorea</taxon>
        <taxon>Rhabditida</taxon>
        <taxon>Rhabditina</taxon>
        <taxon>Rhabditomorpha</taxon>
        <taxon>Rhabditoidea</taxon>
        <taxon>Rhabditidae</taxon>
        <taxon>Peloderinae</taxon>
        <taxon>Caenorhabditis</taxon>
    </lineage>
</organism>
<reference evidence="3" key="1">
    <citation type="submission" date="2017-10" db="EMBL/GenBank/DDBJ databases">
        <title>Rapid genome shrinkage in a self-fertile nematode reveals novel sperm competition proteins.</title>
        <authorList>
            <person name="Yin D."/>
            <person name="Schwarz E.M."/>
            <person name="Thomas C.G."/>
            <person name="Felde R.L."/>
            <person name="Korf I.F."/>
            <person name="Cutter A.D."/>
            <person name="Schartner C.M."/>
            <person name="Ralston E.J."/>
            <person name="Meyer B.J."/>
            <person name="Haag E.S."/>
        </authorList>
    </citation>
    <scope>NUCLEOTIDE SEQUENCE [LARGE SCALE GENOMIC DNA]</scope>
    <source>
        <strain evidence="3">JU1422</strain>
    </source>
</reference>
<evidence type="ECO:0008006" key="4">
    <source>
        <dbReference type="Google" id="ProtNLM"/>
    </source>
</evidence>
<dbReference type="GO" id="GO:0045132">
    <property type="term" value="P:meiotic chromosome segregation"/>
    <property type="evidence" value="ECO:0007669"/>
    <property type="project" value="TreeGrafter"/>
</dbReference>
<keyword evidence="3" id="KW-1185">Reference proteome</keyword>
<sequence>MISSLVTHYLTKPSFLLLLCLLPYSEKVLETLLESESLLYFGLPLFLVLLKVFESDQKLKILEQEKEELLQILWEKSQEDSEDDESDYQLPYFSDSEEEDESGYNTDPDREWELYKIYHAPAGPVPLDQIYLTFTCQFTALYVKAVVDKDHSLIHVLTYDRNQSNQWEWMETKCLSCIEKVRRVLADGGCNVQFAMDLEAPESESDDDDVISMTCDEWNKFIQVNIYGHTLQGLQQQGVALEAVLNDLGCSKLWIVEGSMYKGESFDHSIIESENDITVPVLSTTIADVKCPRFSTPAVSQNELQRKFTLNLPVKFSEINSSFEDEEFSTDQQRESEENDGVIVELLSELVEKASEELEEIPANPLFSTTIVKTDLHRYSTPIVPDFNSGAHFTLNMPEILSEIESSDEDEPFLEEPAQFCAPILRSHTKSALPAAPKTCRKRNSANPKLAHTSTTAPKQRKLLKKSISTVLNSNKVELKKKKVSVIPVIKTENAEESPSMTEFLSASDATLTSANIAPNNSPPPQTLARELSELVYHDMQAMENDGDPESWPVEPNYPDVDFDDDFGEAREEAREEDTMLIDHQEEIDNHGGWEEDEESDEETIQKEPQAAIKKVSFAEPLVQCAKKAEMNKIQIVKCHFKDCKKSYTWRKKYGKARLVDHAISHVPDLLMKCDQCDYTCKGIRQIRYHHKRSHPDVPFQRLGIKRVMSTSEKDTDFAKVWDMCYKKNIAFAENGGMSPFARNDKGISRRVAVAQRNKTDENPEEEEKEEAQFYFFRIR</sequence>
<dbReference type="AlphaFoldDB" id="A0A2G5VME7"/>
<evidence type="ECO:0000313" key="3">
    <source>
        <dbReference type="Proteomes" id="UP000230233"/>
    </source>
</evidence>
<dbReference type="GO" id="GO:0000794">
    <property type="term" value="C:condensed nuclear chromosome"/>
    <property type="evidence" value="ECO:0007669"/>
    <property type="project" value="TreeGrafter"/>
</dbReference>
<dbReference type="Proteomes" id="UP000230233">
    <property type="component" value="Chromosome I"/>
</dbReference>
<dbReference type="InterPro" id="IPR053360">
    <property type="entry name" value="Zinc_finger_domain"/>
</dbReference>
<dbReference type="EMBL" id="PDUG01000001">
    <property type="protein sequence ID" value="PIC52766.1"/>
    <property type="molecule type" value="Genomic_DNA"/>
</dbReference>
<dbReference type="STRING" id="1611254.A0A2G5VME7"/>